<evidence type="ECO:0000256" key="1">
    <source>
        <dbReference type="ARBA" id="ARBA00011073"/>
    </source>
</evidence>
<protein>
    <submittedName>
        <fullName evidence="9">S8 family serine peptidase</fullName>
    </submittedName>
</protein>
<dbReference type="PROSITE" id="PS51892">
    <property type="entry name" value="SUBTILASE"/>
    <property type="match status" value="1"/>
</dbReference>
<dbReference type="InterPro" id="IPR050131">
    <property type="entry name" value="Peptidase_S8_subtilisin-like"/>
</dbReference>
<dbReference type="Proteomes" id="UP000663792">
    <property type="component" value="Unassembled WGS sequence"/>
</dbReference>
<feature type="domain" description="Peptidase S8/S53" evidence="8">
    <location>
        <begin position="211"/>
        <end position="463"/>
    </location>
</feature>
<evidence type="ECO:0000256" key="5">
    <source>
        <dbReference type="PROSITE-ProRule" id="PRU01240"/>
    </source>
</evidence>
<feature type="region of interest" description="Disordered" evidence="7">
    <location>
        <begin position="413"/>
        <end position="433"/>
    </location>
</feature>
<proteinExistence type="inferred from homology"/>
<dbReference type="InterPro" id="IPR000209">
    <property type="entry name" value="Peptidase_S8/S53_dom"/>
</dbReference>
<dbReference type="InterPro" id="IPR023827">
    <property type="entry name" value="Peptidase_S8_Asp-AS"/>
</dbReference>
<dbReference type="SUPFAM" id="SSF52743">
    <property type="entry name" value="Subtilisin-like"/>
    <property type="match status" value="1"/>
</dbReference>
<name>A0A939C2E3_9ACTN</name>
<dbReference type="PROSITE" id="PS00136">
    <property type="entry name" value="SUBTILASE_ASP"/>
    <property type="match status" value="1"/>
</dbReference>
<keyword evidence="3 5" id="KW-0378">Hydrolase</keyword>
<keyword evidence="10" id="KW-1185">Reference proteome</keyword>
<evidence type="ECO:0000256" key="2">
    <source>
        <dbReference type="ARBA" id="ARBA00022670"/>
    </source>
</evidence>
<dbReference type="EMBL" id="JAERWK010000015">
    <property type="protein sequence ID" value="MBM9468027.1"/>
    <property type="molecule type" value="Genomic_DNA"/>
</dbReference>
<dbReference type="InterPro" id="IPR023828">
    <property type="entry name" value="Peptidase_S8_Ser-AS"/>
</dbReference>
<comment type="caution">
    <text evidence="9">The sequence shown here is derived from an EMBL/GenBank/DDBJ whole genome shotgun (WGS) entry which is preliminary data.</text>
</comment>
<feature type="active site" description="Charge relay system" evidence="5">
    <location>
        <position position="445"/>
    </location>
</feature>
<sequence>MSNGEPPAQQPADDRGAAGTVFGTDFATTAYPPADDRDHAGVAAQVGSLGASRTGSDDLRRALRGLQERRSRPQEGLAARPVLQFSLLPDQDSLTLVVDELLMMAADLDGSTAAFRRGPARDVLAQADFHDPVPVDELDRRLVRLVPRSASVQTLRDVAARLRELGYPCGLNHVAPLNPIIKGTGGPENTARTLSFPPPWTPQLLAAPSPVTVAVIDTGITAADRSDGWLAGVADAAGPSGIDPLDVYSWDDTPGPDGYLDYGAGHGTFVAGIVQQVAPKVTVRSYRAVDSDGIGSEVDVAKAMLAAARDGATVINLSLGSETDADQPPLAIRVALDLLAEQFPDVLCVAAAGNSGTERPAWPAAFREVVSVAALRADLQPAAWSNRGSWVDCSTIGEGVFSTYVRGVEYEGFDPPGPGSDGPDTFPEAGPDAPEEPWALWSGTSFAAPQIAGAIARISQERGIPPREACRRMLGLGVPVPGYGTALHLLPGS</sequence>
<dbReference type="Pfam" id="PF00082">
    <property type="entry name" value="Peptidase_S8"/>
    <property type="match status" value="1"/>
</dbReference>
<dbReference type="GO" id="GO:0006508">
    <property type="term" value="P:proteolysis"/>
    <property type="evidence" value="ECO:0007669"/>
    <property type="project" value="UniProtKB-KW"/>
</dbReference>
<dbReference type="PANTHER" id="PTHR43806:SF11">
    <property type="entry name" value="CEREVISIN-RELATED"/>
    <property type="match status" value="1"/>
</dbReference>
<evidence type="ECO:0000256" key="6">
    <source>
        <dbReference type="RuleBase" id="RU003355"/>
    </source>
</evidence>
<dbReference type="InterPro" id="IPR036852">
    <property type="entry name" value="Peptidase_S8/S53_dom_sf"/>
</dbReference>
<dbReference type="PRINTS" id="PR00723">
    <property type="entry name" value="SUBTILISIN"/>
</dbReference>
<evidence type="ECO:0000256" key="4">
    <source>
        <dbReference type="ARBA" id="ARBA00022825"/>
    </source>
</evidence>
<keyword evidence="4 5" id="KW-0720">Serine protease</keyword>
<evidence type="ECO:0000259" key="8">
    <source>
        <dbReference type="Pfam" id="PF00082"/>
    </source>
</evidence>
<dbReference type="GO" id="GO:0004252">
    <property type="term" value="F:serine-type endopeptidase activity"/>
    <property type="evidence" value="ECO:0007669"/>
    <property type="project" value="UniProtKB-UniRule"/>
</dbReference>
<reference evidence="9" key="1">
    <citation type="submission" date="2021-01" db="EMBL/GenBank/DDBJ databases">
        <title>YIM 132084 draft genome.</title>
        <authorList>
            <person name="An D."/>
        </authorList>
    </citation>
    <scope>NUCLEOTIDE SEQUENCE</scope>
    <source>
        <strain evidence="9">YIM 132084</strain>
    </source>
</reference>
<gene>
    <name evidence="9" type="ORF">JL106_12125</name>
</gene>
<evidence type="ECO:0000256" key="3">
    <source>
        <dbReference type="ARBA" id="ARBA00022801"/>
    </source>
</evidence>
<evidence type="ECO:0000313" key="10">
    <source>
        <dbReference type="Proteomes" id="UP000663792"/>
    </source>
</evidence>
<comment type="similarity">
    <text evidence="1 5 6">Belongs to the peptidase S8 family.</text>
</comment>
<organism evidence="9 10">
    <name type="scientific">Nakamurella leprariae</name>
    <dbReference type="NCBI Taxonomy" id="2803911"/>
    <lineage>
        <taxon>Bacteria</taxon>
        <taxon>Bacillati</taxon>
        <taxon>Actinomycetota</taxon>
        <taxon>Actinomycetes</taxon>
        <taxon>Nakamurellales</taxon>
        <taxon>Nakamurellaceae</taxon>
        <taxon>Nakamurella</taxon>
    </lineage>
</organism>
<evidence type="ECO:0000256" key="7">
    <source>
        <dbReference type="SAM" id="MobiDB-lite"/>
    </source>
</evidence>
<accession>A0A939C2E3</accession>
<dbReference type="RefSeq" id="WP_205260976.1">
    <property type="nucleotide sequence ID" value="NZ_JAERWK010000015.1"/>
</dbReference>
<dbReference type="PANTHER" id="PTHR43806">
    <property type="entry name" value="PEPTIDASE S8"/>
    <property type="match status" value="1"/>
</dbReference>
<feature type="active site" description="Charge relay system" evidence="5">
    <location>
        <position position="266"/>
    </location>
</feature>
<dbReference type="Gene3D" id="3.40.50.200">
    <property type="entry name" value="Peptidase S8/S53 domain"/>
    <property type="match status" value="1"/>
</dbReference>
<dbReference type="InterPro" id="IPR015500">
    <property type="entry name" value="Peptidase_S8_subtilisin-rel"/>
</dbReference>
<keyword evidence="2 5" id="KW-0645">Protease</keyword>
<dbReference type="PROSITE" id="PS00138">
    <property type="entry name" value="SUBTILASE_SER"/>
    <property type="match status" value="1"/>
</dbReference>
<feature type="active site" description="Charge relay system" evidence="5">
    <location>
        <position position="217"/>
    </location>
</feature>
<dbReference type="AlphaFoldDB" id="A0A939C2E3"/>
<evidence type="ECO:0000313" key="9">
    <source>
        <dbReference type="EMBL" id="MBM9468027.1"/>
    </source>
</evidence>
<feature type="region of interest" description="Disordered" evidence="7">
    <location>
        <begin position="1"/>
        <end position="56"/>
    </location>
</feature>